<dbReference type="PROSITE" id="PS50857">
    <property type="entry name" value="COX2_CUA"/>
    <property type="match status" value="1"/>
</dbReference>
<evidence type="ECO:0000256" key="14">
    <source>
        <dbReference type="ARBA" id="ARBA00049512"/>
    </source>
</evidence>
<keyword evidence="15 19" id="KW-0496">Mitochondrion</keyword>
<dbReference type="Pfam" id="PF02790">
    <property type="entry name" value="COX2_TM"/>
    <property type="match status" value="1"/>
</dbReference>
<dbReference type="PROSITE" id="PS00078">
    <property type="entry name" value="COX2"/>
    <property type="match status" value="1"/>
</dbReference>
<evidence type="ECO:0000256" key="4">
    <source>
        <dbReference type="ARBA" id="ARBA00022448"/>
    </source>
</evidence>
<dbReference type="InterPro" id="IPR011759">
    <property type="entry name" value="Cyt_c_oxidase_su2_TM_dom"/>
</dbReference>
<keyword evidence="7 15" id="KW-0479">Metal-binding</keyword>
<dbReference type="AlphaFoldDB" id="Q9XKD8"/>
<comment type="catalytic activity">
    <reaction evidence="14">
        <text>4 Fe(II)-[cytochrome c] + O2 + 8 H(+)(in) = 4 Fe(III)-[cytochrome c] + 2 H2O + 4 H(+)(out)</text>
        <dbReference type="Rhea" id="RHEA:11436"/>
        <dbReference type="Rhea" id="RHEA-COMP:10350"/>
        <dbReference type="Rhea" id="RHEA-COMP:14399"/>
        <dbReference type="ChEBI" id="CHEBI:15377"/>
        <dbReference type="ChEBI" id="CHEBI:15378"/>
        <dbReference type="ChEBI" id="CHEBI:15379"/>
        <dbReference type="ChEBI" id="CHEBI:29033"/>
        <dbReference type="ChEBI" id="CHEBI:29034"/>
        <dbReference type="EC" id="7.1.1.9"/>
    </reaction>
    <physiologicalReaction direction="left-to-right" evidence="14">
        <dbReference type="Rhea" id="RHEA:11437"/>
    </physiologicalReaction>
</comment>
<dbReference type="EMBL" id="AB011833">
    <property type="protein sequence ID" value="BAA76311.1"/>
    <property type="molecule type" value="Genomic_DNA"/>
</dbReference>
<name>Q9XKD8_9BILA</name>
<dbReference type="PROSITE" id="PS50999">
    <property type="entry name" value="COX2_TM"/>
    <property type="match status" value="1"/>
</dbReference>
<feature type="domain" description="Cytochrome oxidase subunit II transmembrane region profile" evidence="18">
    <location>
        <begin position="1"/>
        <end position="92"/>
    </location>
</feature>
<evidence type="ECO:0000259" key="17">
    <source>
        <dbReference type="PROSITE" id="PS50857"/>
    </source>
</evidence>
<keyword evidence="10 15" id="KW-0249">Electron transport</keyword>
<evidence type="ECO:0000256" key="15">
    <source>
        <dbReference type="RuleBase" id="RU000457"/>
    </source>
</evidence>
<evidence type="ECO:0000256" key="9">
    <source>
        <dbReference type="ARBA" id="ARBA00022967"/>
    </source>
</evidence>
<feature type="transmembrane region" description="Helical" evidence="16">
    <location>
        <begin position="64"/>
        <end position="86"/>
    </location>
</feature>
<proteinExistence type="inferred from homology"/>
<gene>
    <name evidence="19" type="primary">COXII</name>
</gene>
<keyword evidence="12 15" id="KW-0186">Copper</keyword>
<keyword evidence="5 15" id="KW-0679">Respiratory chain</keyword>
<dbReference type="InterPro" id="IPR002429">
    <property type="entry name" value="CcO_II-like_C"/>
</dbReference>
<dbReference type="InterPro" id="IPR001505">
    <property type="entry name" value="Copper_CuA"/>
</dbReference>
<dbReference type="PANTHER" id="PTHR22888">
    <property type="entry name" value="CYTOCHROME C OXIDASE, SUBUNIT II"/>
    <property type="match status" value="1"/>
</dbReference>
<feature type="transmembrane region" description="Helical" evidence="16">
    <location>
        <begin position="20"/>
        <end position="43"/>
    </location>
</feature>
<dbReference type="SUPFAM" id="SSF81464">
    <property type="entry name" value="Cytochrome c oxidase subunit II-like, transmembrane region"/>
    <property type="match status" value="1"/>
</dbReference>
<evidence type="ECO:0000256" key="7">
    <source>
        <dbReference type="ARBA" id="ARBA00022723"/>
    </source>
</evidence>
<organism evidence="19">
    <name type="scientific">Dicyema misakiense</name>
    <dbReference type="NCBI Taxonomy" id="10218"/>
    <lineage>
        <taxon>Eukaryota</taxon>
        <taxon>Metazoa</taxon>
        <taxon>Spiralia</taxon>
        <taxon>Lophotrochozoa</taxon>
        <taxon>Mesozoa</taxon>
        <taxon>Dicyemida</taxon>
        <taxon>Rhombozoa</taxon>
        <taxon>Dicyemidae</taxon>
        <taxon>Dicyema</taxon>
    </lineage>
</organism>
<evidence type="ECO:0000256" key="3">
    <source>
        <dbReference type="ARBA" id="ARBA00015946"/>
    </source>
</evidence>
<evidence type="ECO:0000256" key="16">
    <source>
        <dbReference type="SAM" id="Phobius"/>
    </source>
</evidence>
<dbReference type="Gene3D" id="1.10.287.90">
    <property type="match status" value="1"/>
</dbReference>
<comment type="cofactor">
    <cofactor evidence="15">
        <name>Cu cation</name>
        <dbReference type="ChEBI" id="CHEBI:23378"/>
    </cofactor>
    <text evidence="15">Binds a copper A center.</text>
</comment>
<evidence type="ECO:0000259" key="18">
    <source>
        <dbReference type="PROSITE" id="PS50999"/>
    </source>
</evidence>
<dbReference type="InterPro" id="IPR045187">
    <property type="entry name" value="CcO_II"/>
</dbReference>
<evidence type="ECO:0000256" key="8">
    <source>
        <dbReference type="ARBA" id="ARBA00022842"/>
    </source>
</evidence>
<dbReference type="InterPro" id="IPR008972">
    <property type="entry name" value="Cupredoxin"/>
</dbReference>
<keyword evidence="4 15" id="KW-0813">Transport</keyword>
<feature type="domain" description="Cytochrome oxidase subunit II copper A binding" evidence="17">
    <location>
        <begin position="92"/>
        <end position="217"/>
    </location>
</feature>
<evidence type="ECO:0000256" key="1">
    <source>
        <dbReference type="ARBA" id="ARBA00004141"/>
    </source>
</evidence>
<geneLocation type="mitochondrion" evidence="19"/>
<keyword evidence="11 16" id="KW-1133">Transmembrane helix</keyword>
<dbReference type="GO" id="GO:0005743">
    <property type="term" value="C:mitochondrial inner membrane"/>
    <property type="evidence" value="ECO:0007669"/>
    <property type="project" value="UniProtKB-SubCell"/>
</dbReference>
<dbReference type="GO" id="GO:0005507">
    <property type="term" value="F:copper ion binding"/>
    <property type="evidence" value="ECO:0007669"/>
    <property type="project" value="InterPro"/>
</dbReference>
<sequence length="217" mass="24274">MLSGFVDSVFPSSEVFMVHDIGLCVLMMAVVPSVLWVSMDVMSWMSMKVNLMLNDESLSRKVELVWTVIPVLMLMILASSSVSSLYQMDNVVSECTIKLMGNQWYWSWEYDFKYDSFEGNSYVSNDDFNGCFYALDVDNRLVVPMSKYVELIVSSSDVLHSFALPSLGIKLDAVPGRIMSIMLCVDLPSALYGQCSEMCGTGHALMPLCIESIPMAR</sequence>
<comment type="subcellular location">
    <subcellularLocation>
        <location evidence="1">Membrane</location>
        <topology evidence="1">Multi-pass membrane protein</topology>
    </subcellularLocation>
    <subcellularLocation>
        <location evidence="15">Mitochondrion inner membrane</location>
        <topology evidence="15">Multi-pass membrane protein</topology>
    </subcellularLocation>
</comment>
<evidence type="ECO:0000256" key="6">
    <source>
        <dbReference type="ARBA" id="ARBA00022692"/>
    </source>
</evidence>
<evidence type="ECO:0000256" key="2">
    <source>
        <dbReference type="ARBA" id="ARBA00007866"/>
    </source>
</evidence>
<dbReference type="SUPFAM" id="SSF49503">
    <property type="entry name" value="Cupredoxins"/>
    <property type="match status" value="1"/>
</dbReference>
<evidence type="ECO:0000256" key="13">
    <source>
        <dbReference type="ARBA" id="ARBA00023136"/>
    </source>
</evidence>
<dbReference type="PANTHER" id="PTHR22888:SF9">
    <property type="entry name" value="CYTOCHROME C OXIDASE SUBUNIT 2"/>
    <property type="match status" value="1"/>
</dbReference>
<dbReference type="GO" id="GO:0042773">
    <property type="term" value="P:ATP synthesis coupled electron transport"/>
    <property type="evidence" value="ECO:0007669"/>
    <property type="project" value="TreeGrafter"/>
</dbReference>
<dbReference type="InterPro" id="IPR036257">
    <property type="entry name" value="Cyt_c_oxidase_su2_TM_sf"/>
</dbReference>
<dbReference type="Pfam" id="PF00116">
    <property type="entry name" value="COX2"/>
    <property type="match status" value="1"/>
</dbReference>
<evidence type="ECO:0000313" key="19">
    <source>
        <dbReference type="EMBL" id="BAA76311.1"/>
    </source>
</evidence>
<keyword evidence="8" id="KW-0460">Magnesium</keyword>
<evidence type="ECO:0000256" key="5">
    <source>
        <dbReference type="ARBA" id="ARBA00022660"/>
    </source>
</evidence>
<accession>Q9XKD8</accession>
<evidence type="ECO:0000256" key="10">
    <source>
        <dbReference type="ARBA" id="ARBA00022982"/>
    </source>
</evidence>
<keyword evidence="13 15" id="KW-0472">Membrane</keyword>
<reference evidence="19" key="1">
    <citation type="journal article" date="1999" name="J. Mol. Biol.">
        <title>Mitochondrial genes are found on minicircle DNA molecules in the mesozoan animal dicyema.</title>
        <authorList>
            <person name="Watanabe K.I."/>
            <person name="Bessho Y."/>
            <person name="Kawasaki M."/>
            <person name="Hori H."/>
        </authorList>
    </citation>
    <scope>NUCLEOTIDE SEQUENCE</scope>
</reference>
<comment type="function">
    <text evidence="15">Component of the cytochrome c oxidase, the last enzyme in the mitochondrial electron transport chain which drives oxidative phosphorylation. The respiratory chain contains 3 multisubunit complexes succinate dehydrogenase (complex II, CII), ubiquinol-cytochrome c oxidoreductase (cytochrome b-c1 complex, complex III, CIII) and cytochrome c oxidase (complex IV, CIV), that cooperate to transfer electrons derived from NADH and succinate to molecular oxygen, creating an electrochemical gradient over the inner membrane that drives transmembrane transport and the ATP synthase. Cytochrome c oxidase is the component of the respiratory chain that catalyzes the reduction of oxygen to water. Electrons originating from reduced cytochrome c in the intermembrane space (IMS) are transferred via the dinuclear copper A center (CU(A)) of subunit 2 and heme A of subunit 1 to the active site in subunit 1, a binuclear center (BNC) formed by heme A3 and copper B (CU(B)). The BNC reduces molecular oxygen to 2 water molecules using 4 electrons from cytochrome c in the IMS and 4 protons from the mitochondrial matrix.</text>
</comment>
<dbReference type="GO" id="GO:0004129">
    <property type="term" value="F:cytochrome-c oxidase activity"/>
    <property type="evidence" value="ECO:0007669"/>
    <property type="project" value="UniProtKB-EC"/>
</dbReference>
<protein>
    <recommendedName>
        <fullName evidence="3 15">Cytochrome c oxidase subunit 2</fullName>
    </recommendedName>
</protein>
<keyword evidence="6 15" id="KW-0812">Transmembrane</keyword>
<keyword evidence="15" id="KW-0999">Mitochondrion inner membrane</keyword>
<comment type="similarity">
    <text evidence="2 15">Belongs to the cytochrome c oxidase subunit 2 family.</text>
</comment>
<dbReference type="Gene3D" id="2.60.40.420">
    <property type="entry name" value="Cupredoxins - blue copper proteins"/>
    <property type="match status" value="1"/>
</dbReference>
<evidence type="ECO:0000256" key="12">
    <source>
        <dbReference type="ARBA" id="ARBA00023008"/>
    </source>
</evidence>
<dbReference type="PRINTS" id="PR01166">
    <property type="entry name" value="CYCOXIDASEII"/>
</dbReference>
<evidence type="ECO:0000256" key="11">
    <source>
        <dbReference type="ARBA" id="ARBA00022989"/>
    </source>
</evidence>
<keyword evidence="9" id="KW-1278">Translocase</keyword>